<comment type="cofactor">
    <cofactor evidence="1">
        <name>Mg(2+)</name>
        <dbReference type="ChEBI" id="CHEBI:18420"/>
    </cofactor>
</comment>
<evidence type="ECO:0000313" key="8">
    <source>
        <dbReference type="Proteomes" id="UP000252254"/>
    </source>
</evidence>
<keyword evidence="2" id="KW-0479">Metal-binding</keyword>
<keyword evidence="8" id="KW-1185">Reference proteome</keyword>
<dbReference type="InterPro" id="IPR004659">
    <property type="entry name" value="RNase_E/G"/>
</dbReference>
<protein>
    <submittedName>
        <fullName evidence="7">RNAse G</fullName>
    </submittedName>
</protein>
<dbReference type="NCBIfam" id="TIGR00757">
    <property type="entry name" value="RNaseEG"/>
    <property type="match status" value="1"/>
</dbReference>
<gene>
    <name evidence="7" type="ORF">DES48_11614</name>
</gene>
<comment type="caution">
    <text evidence="7">The sequence shown here is derived from an EMBL/GenBank/DDBJ whole genome shotgun (WGS) entry which is preliminary data.</text>
</comment>
<evidence type="ECO:0000259" key="6">
    <source>
        <dbReference type="PROSITE" id="PS50126"/>
    </source>
</evidence>
<dbReference type="Proteomes" id="UP000252254">
    <property type="component" value="Unassembled WGS sequence"/>
</dbReference>
<dbReference type="AlphaFoldDB" id="A0A366DSA2"/>
<proteinExistence type="predicted"/>
<name>A0A366DSA2_9BACI</name>
<dbReference type="Pfam" id="PF00575">
    <property type="entry name" value="S1"/>
    <property type="match status" value="1"/>
</dbReference>
<dbReference type="STRING" id="200904.GCA_900168775_02373"/>
<accession>A0A366DSA2</accession>
<keyword evidence="4" id="KW-0460">Magnesium</keyword>
<dbReference type="InterPro" id="IPR019307">
    <property type="entry name" value="RNA-bd_AU-1/RNase_E/G"/>
</dbReference>
<feature type="domain" description="S1 motif" evidence="6">
    <location>
        <begin position="38"/>
        <end position="109"/>
    </location>
</feature>
<evidence type="ECO:0000313" key="7">
    <source>
        <dbReference type="EMBL" id="RBO92088.1"/>
    </source>
</evidence>
<dbReference type="SUPFAM" id="SSF50249">
    <property type="entry name" value="Nucleic acid-binding proteins"/>
    <property type="match status" value="1"/>
</dbReference>
<reference evidence="7 8" key="1">
    <citation type="submission" date="2018-06" db="EMBL/GenBank/DDBJ databases">
        <title>Genomic Encyclopedia of Type Strains, Phase IV (KMG-IV): sequencing the most valuable type-strain genomes for metagenomic binning, comparative biology and taxonomic classification.</title>
        <authorList>
            <person name="Goeker M."/>
        </authorList>
    </citation>
    <scope>NUCLEOTIDE SEQUENCE [LARGE SCALE GENOMIC DNA]</scope>
    <source>
        <strain evidence="7 8">DSM 15140</strain>
    </source>
</reference>
<keyword evidence="5" id="KW-0694">RNA-binding</keyword>
<dbReference type="GO" id="GO:0005737">
    <property type="term" value="C:cytoplasm"/>
    <property type="evidence" value="ECO:0007669"/>
    <property type="project" value="TreeGrafter"/>
</dbReference>
<evidence type="ECO:0000256" key="4">
    <source>
        <dbReference type="ARBA" id="ARBA00022842"/>
    </source>
</evidence>
<evidence type="ECO:0000256" key="2">
    <source>
        <dbReference type="ARBA" id="ARBA00022723"/>
    </source>
</evidence>
<dbReference type="GO" id="GO:0003723">
    <property type="term" value="F:RNA binding"/>
    <property type="evidence" value="ECO:0007669"/>
    <property type="project" value="UniProtKB-KW"/>
</dbReference>
<dbReference type="EMBL" id="QNRI01000016">
    <property type="protein sequence ID" value="RBO92088.1"/>
    <property type="molecule type" value="Genomic_DNA"/>
</dbReference>
<sequence length="484" mass="54482">MVSLYLFNETTEKIGLAVKNDKVQELVIDRPDYPQQVGNIYLGKVKKVEKGLQAAFVDIGAEQDGFLQRKEIPYGEDKRIESVITEGQSLIVQVMKDAYATKGARLTANLTLPGQHLVYMPLGNQLIISKKLDSTAIEPVLQRLTSIRTAQEGAIIRTAAVDASSEVIEAEYLALRNQMTKLLQSTKNKEAPQVLFVDSVSVNRFIRLFSAREIDAIYVDSARFAKQLRAMYPSIASLISWKTALEQSLPTRIDQLWKTLLDPVVTLQNGISLSIEETEAMVVIDVNSGGFADRYHHQKTAVKTNLTTVPTIAEQIRLRNLSGIIVIDFIDMKEQKDQKQVIDALKKAFRSDRMQTNIYGFTKLGLLEITRKREAPSFAKLIADQSATKKNAYSTLSQVYSLERTIIRQQSSDVEAVLIQVEPKIRQLWDQVVDVNYLKDSNLPMVYFEPSKGVTGFHVKRAGSEPLIEEYIQTHPHLIVDKVL</sequence>
<evidence type="ECO:0000256" key="3">
    <source>
        <dbReference type="ARBA" id="ARBA00022801"/>
    </source>
</evidence>
<dbReference type="GO" id="GO:0046872">
    <property type="term" value="F:metal ion binding"/>
    <property type="evidence" value="ECO:0007669"/>
    <property type="project" value="UniProtKB-KW"/>
</dbReference>
<dbReference type="InterPro" id="IPR012340">
    <property type="entry name" value="NA-bd_OB-fold"/>
</dbReference>
<evidence type="ECO:0000256" key="1">
    <source>
        <dbReference type="ARBA" id="ARBA00001946"/>
    </source>
</evidence>
<dbReference type="CDD" id="cd04453">
    <property type="entry name" value="S1_RNase_E"/>
    <property type="match status" value="1"/>
</dbReference>
<evidence type="ECO:0000256" key="5">
    <source>
        <dbReference type="ARBA" id="ARBA00022884"/>
    </source>
</evidence>
<dbReference type="Gene3D" id="2.40.50.140">
    <property type="entry name" value="Nucleic acid-binding proteins"/>
    <property type="match status" value="1"/>
</dbReference>
<dbReference type="GO" id="GO:0004540">
    <property type="term" value="F:RNA nuclease activity"/>
    <property type="evidence" value="ECO:0007669"/>
    <property type="project" value="InterPro"/>
</dbReference>
<dbReference type="OrthoDB" id="9804278at2"/>
<dbReference type="Pfam" id="PF10150">
    <property type="entry name" value="RNase_E_G"/>
    <property type="match status" value="1"/>
</dbReference>
<dbReference type="GO" id="GO:0006364">
    <property type="term" value="P:rRNA processing"/>
    <property type="evidence" value="ECO:0007669"/>
    <property type="project" value="TreeGrafter"/>
</dbReference>
<dbReference type="GO" id="GO:0016787">
    <property type="term" value="F:hydrolase activity"/>
    <property type="evidence" value="ECO:0007669"/>
    <property type="project" value="UniProtKB-KW"/>
</dbReference>
<keyword evidence="3" id="KW-0378">Hydrolase</keyword>
<dbReference type="PROSITE" id="PS50126">
    <property type="entry name" value="S1"/>
    <property type="match status" value="1"/>
</dbReference>
<dbReference type="PANTHER" id="PTHR30001:SF0">
    <property type="entry name" value="RIBONUCLEASE G"/>
    <property type="match status" value="1"/>
</dbReference>
<dbReference type="PANTHER" id="PTHR30001">
    <property type="entry name" value="RIBONUCLEASE"/>
    <property type="match status" value="1"/>
</dbReference>
<organism evidence="7 8">
    <name type="scientific">Paraliobacillus ryukyuensis</name>
    <dbReference type="NCBI Taxonomy" id="200904"/>
    <lineage>
        <taxon>Bacteria</taxon>
        <taxon>Bacillati</taxon>
        <taxon>Bacillota</taxon>
        <taxon>Bacilli</taxon>
        <taxon>Bacillales</taxon>
        <taxon>Bacillaceae</taxon>
        <taxon>Paraliobacillus</taxon>
    </lineage>
</organism>
<dbReference type="RefSeq" id="WP_113870124.1">
    <property type="nucleotide sequence ID" value="NZ_BAABQN010000003.1"/>
</dbReference>
<dbReference type="SMART" id="SM00316">
    <property type="entry name" value="S1"/>
    <property type="match status" value="1"/>
</dbReference>
<dbReference type="InterPro" id="IPR003029">
    <property type="entry name" value="S1_domain"/>
</dbReference>